<feature type="binding site" description="covalent" evidence="8">
    <location>
        <position position="226"/>
    </location>
    <ligand>
        <name>heme c</name>
        <dbReference type="ChEBI" id="CHEBI:61717"/>
        <label>2</label>
    </ligand>
</feature>
<dbReference type="SUPFAM" id="SSF46626">
    <property type="entry name" value="Cytochrome c"/>
    <property type="match status" value="2"/>
</dbReference>
<evidence type="ECO:0000256" key="8">
    <source>
        <dbReference type="PIRSR" id="PIRSR000294-1"/>
    </source>
</evidence>
<evidence type="ECO:0000256" key="1">
    <source>
        <dbReference type="ARBA" id="ARBA00004418"/>
    </source>
</evidence>
<dbReference type="EMBL" id="PYGD01000004">
    <property type="protein sequence ID" value="PSK91939.1"/>
    <property type="molecule type" value="Genomic_DNA"/>
</dbReference>
<comment type="caution">
    <text evidence="11">The sequence shown here is derived from an EMBL/GenBank/DDBJ whole genome shotgun (WGS) entry which is preliminary data.</text>
</comment>
<dbReference type="InterPro" id="IPR051395">
    <property type="entry name" value="Cytochrome_c_Peroxidase/MauG"/>
</dbReference>
<sequence>MNRNIIKVTLGILMVLTLAACRKEIIEQVVAPFLGFQRPANFPEPAYHFDTNPVTEAGFELGRKLFYEPRLSRNNTISCGSCHIQSAAFTHHGHDVSHGIDDRLGKRNSPPIMNLAWNPTFMWDGGIFDLDLQPIAPITAHEEMDESVDNVLSKLRAQPAYPELFRKAFGSTEITSARFLQALSQFMVMCISSNSKYDSVQRHEGAVFTTLEAQGYQLFQQKCAACHTEPLFTDHSFRNNGIGIGFNGDPGRYDITLQDGDKYKFKVPSLRNLQYTAPYMHDGRFYTLEAVLDQYSGNVQHSPTLDPLLQQNGVLGIPLNADEKNALLAFLQTLNDRTFITNKMLAEQ</sequence>
<dbReference type="Gene3D" id="1.10.760.10">
    <property type="entry name" value="Cytochrome c-like domain"/>
    <property type="match status" value="2"/>
</dbReference>
<keyword evidence="6" id="KW-0560">Oxidoreductase</keyword>
<dbReference type="Pfam" id="PF03150">
    <property type="entry name" value="CCP_MauG"/>
    <property type="match status" value="1"/>
</dbReference>
<evidence type="ECO:0000256" key="3">
    <source>
        <dbReference type="ARBA" id="ARBA00022723"/>
    </source>
</evidence>
<dbReference type="InterPro" id="IPR009056">
    <property type="entry name" value="Cyt_c-like_dom"/>
</dbReference>
<evidence type="ECO:0000256" key="7">
    <source>
        <dbReference type="ARBA" id="ARBA00023004"/>
    </source>
</evidence>
<evidence type="ECO:0000313" key="12">
    <source>
        <dbReference type="Proteomes" id="UP000240572"/>
    </source>
</evidence>
<feature type="binding site" description="covalent" evidence="8">
    <location>
        <position position="79"/>
    </location>
    <ligand>
        <name>heme c</name>
        <dbReference type="ChEBI" id="CHEBI:61717"/>
        <label>1</label>
    </ligand>
</feature>
<keyword evidence="4" id="KW-0732">Signal</keyword>
<dbReference type="PIRSF" id="PIRSF000294">
    <property type="entry name" value="Cytochrome-c_peroxidase"/>
    <property type="match status" value="1"/>
</dbReference>
<feature type="domain" description="Cytochrome c" evidence="10">
    <location>
        <begin position="57"/>
        <end position="159"/>
    </location>
</feature>
<dbReference type="GO" id="GO:0009055">
    <property type="term" value="F:electron transfer activity"/>
    <property type="evidence" value="ECO:0007669"/>
    <property type="project" value="InterPro"/>
</dbReference>
<feature type="binding site" description="covalent" evidence="8">
    <location>
        <position position="223"/>
    </location>
    <ligand>
        <name>heme c</name>
        <dbReference type="ChEBI" id="CHEBI:61717"/>
        <label>2</label>
    </ligand>
</feature>
<evidence type="ECO:0000256" key="4">
    <source>
        <dbReference type="ARBA" id="ARBA00022729"/>
    </source>
</evidence>
<comment type="cofactor">
    <cofactor evidence="8">
        <name>heme</name>
        <dbReference type="ChEBI" id="CHEBI:30413"/>
    </cofactor>
    <text evidence="8">Binds 2 heme groups.</text>
</comment>
<dbReference type="InterPro" id="IPR026259">
    <property type="entry name" value="MauG/Cytc_peroxidase"/>
</dbReference>
<evidence type="ECO:0000256" key="6">
    <source>
        <dbReference type="ARBA" id="ARBA00023002"/>
    </source>
</evidence>
<evidence type="ECO:0000313" key="11">
    <source>
        <dbReference type="EMBL" id="PSK91939.1"/>
    </source>
</evidence>
<gene>
    <name evidence="11" type="ORF">B0I18_10433</name>
</gene>
<protein>
    <submittedName>
        <fullName evidence="11">Cytochrome c peroxidase</fullName>
    </submittedName>
</protein>
<evidence type="ECO:0000256" key="5">
    <source>
        <dbReference type="ARBA" id="ARBA00022764"/>
    </source>
</evidence>
<feature type="binding site" description="covalent" evidence="8">
    <location>
        <position position="82"/>
    </location>
    <ligand>
        <name>heme c</name>
        <dbReference type="ChEBI" id="CHEBI:61717"/>
        <label>1</label>
    </ligand>
</feature>
<organism evidence="11 12">
    <name type="scientific">Taibaiella chishuiensis</name>
    <dbReference type="NCBI Taxonomy" id="1434707"/>
    <lineage>
        <taxon>Bacteria</taxon>
        <taxon>Pseudomonadati</taxon>
        <taxon>Bacteroidota</taxon>
        <taxon>Chitinophagia</taxon>
        <taxon>Chitinophagales</taxon>
        <taxon>Chitinophagaceae</taxon>
        <taxon>Taibaiella</taxon>
    </lineage>
</organism>
<dbReference type="GO" id="GO:0020037">
    <property type="term" value="F:heme binding"/>
    <property type="evidence" value="ECO:0007669"/>
    <property type="project" value="InterPro"/>
</dbReference>
<dbReference type="GO" id="GO:0042597">
    <property type="term" value="C:periplasmic space"/>
    <property type="evidence" value="ECO:0007669"/>
    <property type="project" value="UniProtKB-SubCell"/>
</dbReference>
<dbReference type="InterPro" id="IPR004852">
    <property type="entry name" value="Di-haem_cyt_c_peroxidsae"/>
</dbReference>
<reference evidence="11 12" key="1">
    <citation type="submission" date="2018-03" db="EMBL/GenBank/DDBJ databases">
        <title>Genomic Encyclopedia of Type Strains, Phase III (KMG-III): the genomes of soil and plant-associated and newly described type strains.</title>
        <authorList>
            <person name="Whitman W."/>
        </authorList>
    </citation>
    <scope>NUCLEOTIDE SEQUENCE [LARGE SCALE GENOMIC DNA]</scope>
    <source>
        <strain evidence="11 12">CGMCC 1.12700</strain>
    </source>
</reference>
<dbReference type="RefSeq" id="WP_106523021.1">
    <property type="nucleotide sequence ID" value="NZ_PYGD01000004.1"/>
</dbReference>
<keyword evidence="11" id="KW-0575">Peroxidase</keyword>
<dbReference type="PANTHER" id="PTHR30600">
    <property type="entry name" value="CYTOCHROME C PEROXIDASE-RELATED"/>
    <property type="match status" value="1"/>
</dbReference>
<evidence type="ECO:0000256" key="2">
    <source>
        <dbReference type="ARBA" id="ARBA00022617"/>
    </source>
</evidence>
<dbReference type="PANTHER" id="PTHR30600:SF4">
    <property type="entry name" value="CYTOCHROME C DOMAIN-CONTAINING PROTEIN"/>
    <property type="match status" value="1"/>
</dbReference>
<evidence type="ECO:0000259" key="10">
    <source>
        <dbReference type="PROSITE" id="PS51007"/>
    </source>
</evidence>
<keyword evidence="3 9" id="KW-0479">Metal-binding</keyword>
<evidence type="ECO:0000256" key="9">
    <source>
        <dbReference type="PIRSR" id="PIRSR000294-2"/>
    </source>
</evidence>
<keyword evidence="5" id="KW-0574">Periplasm</keyword>
<comment type="PTM">
    <text evidence="8">Binds 2 heme groups per subunit.</text>
</comment>
<feature type="domain" description="Cytochrome c" evidence="10">
    <location>
        <begin position="210"/>
        <end position="335"/>
    </location>
</feature>
<keyword evidence="2 8" id="KW-0349">Heme</keyword>
<keyword evidence="12" id="KW-1185">Reference proteome</keyword>
<dbReference type="PROSITE" id="PS51007">
    <property type="entry name" value="CYTC"/>
    <property type="match status" value="2"/>
</dbReference>
<dbReference type="PROSITE" id="PS51257">
    <property type="entry name" value="PROKAR_LIPOPROTEIN"/>
    <property type="match status" value="1"/>
</dbReference>
<feature type="binding site" description="axial binding residue" evidence="9">
    <location>
        <position position="83"/>
    </location>
    <ligand>
        <name>heme c</name>
        <dbReference type="ChEBI" id="CHEBI:61717"/>
        <label>1</label>
    </ligand>
    <ligandPart>
        <name>Fe</name>
        <dbReference type="ChEBI" id="CHEBI:18248"/>
    </ligandPart>
</feature>
<dbReference type="Proteomes" id="UP000240572">
    <property type="component" value="Unassembled WGS sequence"/>
</dbReference>
<dbReference type="InterPro" id="IPR036909">
    <property type="entry name" value="Cyt_c-like_dom_sf"/>
</dbReference>
<dbReference type="GO" id="GO:0004130">
    <property type="term" value="F:cytochrome-c peroxidase activity"/>
    <property type="evidence" value="ECO:0007669"/>
    <property type="project" value="TreeGrafter"/>
</dbReference>
<feature type="binding site" description="axial binding residue" evidence="9">
    <location>
        <position position="227"/>
    </location>
    <ligand>
        <name>heme c</name>
        <dbReference type="ChEBI" id="CHEBI:61717"/>
        <label>2</label>
    </ligand>
    <ligandPart>
        <name>Fe</name>
        <dbReference type="ChEBI" id="CHEBI:18248"/>
    </ligandPart>
</feature>
<dbReference type="GO" id="GO:0046872">
    <property type="term" value="F:metal ion binding"/>
    <property type="evidence" value="ECO:0007669"/>
    <property type="project" value="UniProtKB-KW"/>
</dbReference>
<comment type="subcellular location">
    <subcellularLocation>
        <location evidence="1">Periplasm</location>
    </subcellularLocation>
</comment>
<keyword evidence="7 9" id="KW-0408">Iron</keyword>
<accession>A0A2P8D441</accession>
<dbReference type="OrthoDB" id="9805202at2"/>
<dbReference type="AlphaFoldDB" id="A0A2P8D441"/>
<name>A0A2P8D441_9BACT</name>
<proteinExistence type="predicted"/>